<name>A0A7I4Z1H2_HAECO</name>
<evidence type="ECO:0000313" key="2">
    <source>
        <dbReference type="WBParaSite" id="HCON_00169820-00001"/>
    </source>
</evidence>
<evidence type="ECO:0000313" key="1">
    <source>
        <dbReference type="Proteomes" id="UP000025227"/>
    </source>
</evidence>
<keyword evidence="1" id="KW-1185">Reference proteome</keyword>
<reference evidence="2" key="1">
    <citation type="submission" date="2020-12" db="UniProtKB">
        <authorList>
            <consortium name="WormBaseParasite"/>
        </authorList>
    </citation>
    <scope>IDENTIFICATION</scope>
    <source>
        <strain evidence="2">MHco3</strain>
    </source>
</reference>
<sequence>MRNHVAVVDYSLNKIAGSLENLEDRTDDDDTKFDTFMIKAHGIITMLYGRKKDLYTLDGLVDSLEHDQEAQQETKPINFLSASKLPSIPIPTFSGKRWEWETFGSFIYCHPLLGKRSNHYRGSKSVQTVINKLWNT</sequence>
<dbReference type="OrthoDB" id="10546913at2759"/>
<accession>A0A7I4Z1H2</accession>
<dbReference type="Proteomes" id="UP000025227">
    <property type="component" value="Unplaced"/>
</dbReference>
<dbReference type="AlphaFoldDB" id="A0A7I4Z1H2"/>
<protein>
    <submittedName>
        <fullName evidence="2">Protein kinase domain-containing protein</fullName>
    </submittedName>
</protein>
<organism evidence="1 2">
    <name type="scientific">Haemonchus contortus</name>
    <name type="common">Barber pole worm</name>
    <dbReference type="NCBI Taxonomy" id="6289"/>
    <lineage>
        <taxon>Eukaryota</taxon>
        <taxon>Metazoa</taxon>
        <taxon>Ecdysozoa</taxon>
        <taxon>Nematoda</taxon>
        <taxon>Chromadorea</taxon>
        <taxon>Rhabditida</taxon>
        <taxon>Rhabditina</taxon>
        <taxon>Rhabditomorpha</taxon>
        <taxon>Strongyloidea</taxon>
        <taxon>Trichostrongylidae</taxon>
        <taxon>Haemonchus</taxon>
    </lineage>
</organism>
<dbReference type="WBParaSite" id="HCON_00169820-00001">
    <property type="protein sequence ID" value="HCON_00169820-00001"/>
    <property type="gene ID" value="HCON_00169820"/>
</dbReference>
<proteinExistence type="predicted"/>